<dbReference type="RefSeq" id="WP_371844757.1">
    <property type="nucleotide sequence ID" value="NZ_JBGMEL010000024.1"/>
</dbReference>
<dbReference type="SUPFAM" id="SSF51735">
    <property type="entry name" value="NAD(P)-binding Rossmann-fold domains"/>
    <property type="match status" value="1"/>
</dbReference>
<feature type="domain" description="NAD-dependent epimerase/dehydratase" evidence="3">
    <location>
        <begin position="5"/>
        <end position="224"/>
    </location>
</feature>
<dbReference type="EMBL" id="JBGMEL010000024">
    <property type="protein sequence ID" value="MFA0792385.1"/>
    <property type="molecule type" value="Genomic_DNA"/>
</dbReference>
<dbReference type="Gene3D" id="3.40.50.720">
    <property type="entry name" value="NAD(P)-binding Rossmann-like Domain"/>
    <property type="match status" value="1"/>
</dbReference>
<proteinExistence type="inferred from homology"/>
<dbReference type="PROSITE" id="PS51257">
    <property type="entry name" value="PROKAR_LIPOPROTEIN"/>
    <property type="match status" value="1"/>
</dbReference>
<name>A0ABV4NT55_9GAMM</name>
<dbReference type="PANTHER" id="PTHR43000">
    <property type="entry name" value="DTDP-D-GLUCOSE 4,6-DEHYDRATASE-RELATED"/>
    <property type="match status" value="1"/>
</dbReference>
<sequence>MEERVLLTGASGFVGCTLLPALRDKGYKVLPVYRQPVEGGFQIQGLDAQIDWSAALEGVSVVIHTAARVHVMQESATDPLAEFRKVNVDGTLQLAQQAAASGVKRFIFLSSIKVNGESTAGQSSFSALDDCHPEDPYAVSKKEAEDALLALAEETGLEVVIIRPPLVYGPGVKANFQSMMVWLQKGIPLPLGSIENRRSLVSVYNLIDLITVCIDHPKAKNQIFLVSDDRDMSITELLTCLSTALQCRARLLPVPKSVLVFMLSLFGKRAVADRLCGSLQVDIVKTKELLGWKPAVTVEEGLAKTAEAQLEYQTVAVENNRLDG</sequence>
<evidence type="ECO:0000256" key="1">
    <source>
        <dbReference type="ARBA" id="ARBA00005125"/>
    </source>
</evidence>
<comment type="pathway">
    <text evidence="1">Bacterial outer membrane biogenesis; LPS O-antigen biosynthesis.</text>
</comment>
<dbReference type="CDD" id="cd05232">
    <property type="entry name" value="UDP_G4E_4_SDR_e"/>
    <property type="match status" value="1"/>
</dbReference>
<comment type="caution">
    <text evidence="4">The sequence shown here is derived from an EMBL/GenBank/DDBJ whole genome shotgun (WGS) entry which is preliminary data.</text>
</comment>
<gene>
    <name evidence="4" type="ORF">ACCI51_17745</name>
</gene>
<dbReference type="InterPro" id="IPR036291">
    <property type="entry name" value="NAD(P)-bd_dom_sf"/>
</dbReference>
<dbReference type="Pfam" id="PF01370">
    <property type="entry name" value="Epimerase"/>
    <property type="match status" value="1"/>
</dbReference>
<accession>A0ABV4NT55</accession>
<keyword evidence="5" id="KW-1185">Reference proteome</keyword>
<reference evidence="4 5" key="1">
    <citation type="submission" date="2024-08" db="EMBL/GenBank/DDBJ databases">
        <authorList>
            <person name="Ishaq N."/>
        </authorList>
    </citation>
    <scope>NUCLEOTIDE SEQUENCE [LARGE SCALE GENOMIC DNA]</scope>
    <source>
        <strain evidence="4 5">JCM 30400</strain>
    </source>
</reference>
<organism evidence="4 5">
    <name type="scientific">Microbulbifer echini</name>
    <dbReference type="NCBI Taxonomy" id="1529067"/>
    <lineage>
        <taxon>Bacteria</taxon>
        <taxon>Pseudomonadati</taxon>
        <taxon>Pseudomonadota</taxon>
        <taxon>Gammaproteobacteria</taxon>
        <taxon>Cellvibrionales</taxon>
        <taxon>Microbulbiferaceae</taxon>
        <taxon>Microbulbifer</taxon>
    </lineage>
</organism>
<evidence type="ECO:0000313" key="5">
    <source>
        <dbReference type="Proteomes" id="UP001569414"/>
    </source>
</evidence>
<dbReference type="InterPro" id="IPR001509">
    <property type="entry name" value="Epimerase_deHydtase"/>
</dbReference>
<protein>
    <submittedName>
        <fullName evidence="4">UDP-glucose 4-epimerase family protein</fullName>
    </submittedName>
</protein>
<dbReference type="Proteomes" id="UP001569414">
    <property type="component" value="Unassembled WGS sequence"/>
</dbReference>
<evidence type="ECO:0000313" key="4">
    <source>
        <dbReference type="EMBL" id="MFA0792385.1"/>
    </source>
</evidence>
<comment type="similarity">
    <text evidence="2">Belongs to the NAD(P)-dependent epimerase/dehydratase family.</text>
</comment>
<evidence type="ECO:0000256" key="2">
    <source>
        <dbReference type="ARBA" id="ARBA00007637"/>
    </source>
</evidence>
<evidence type="ECO:0000259" key="3">
    <source>
        <dbReference type="Pfam" id="PF01370"/>
    </source>
</evidence>